<keyword evidence="8 14" id="KW-0460">Magnesium</keyword>
<comment type="function">
    <text evidence="13 14">DNA ligase that seals nicks in double-stranded DNA during DNA replication, DNA recombination and DNA repair.</text>
</comment>
<evidence type="ECO:0000259" key="17">
    <source>
        <dbReference type="PROSITE" id="PS50160"/>
    </source>
</evidence>
<dbReference type="Gene3D" id="3.30.470.30">
    <property type="entry name" value="DNA ligase/mRNA capping enzyme"/>
    <property type="match status" value="1"/>
</dbReference>
<dbReference type="PANTHER" id="PTHR45674:SF13">
    <property type="entry name" value="DNA LIGASE-RELATED"/>
    <property type="match status" value="1"/>
</dbReference>
<dbReference type="Gene3D" id="1.10.3260.10">
    <property type="entry name" value="DNA ligase, ATP-dependent, N-terminal domain"/>
    <property type="match status" value="1"/>
</dbReference>
<feature type="binding site" evidence="14">
    <location>
        <position position="261"/>
    </location>
    <ligand>
        <name>ATP</name>
        <dbReference type="ChEBI" id="CHEBI:30616"/>
    </ligand>
</feature>
<dbReference type="InterPro" id="IPR012340">
    <property type="entry name" value="NA-bd_OB-fold"/>
</dbReference>
<dbReference type="SUPFAM" id="SSF56091">
    <property type="entry name" value="DNA ligase/mRNA capping enzyme, catalytic domain"/>
    <property type="match status" value="1"/>
</dbReference>
<feature type="binding site" evidence="14">
    <location>
        <position position="319"/>
    </location>
    <ligand>
        <name>ATP</name>
        <dbReference type="ChEBI" id="CHEBI:30616"/>
    </ligand>
</feature>
<dbReference type="EC" id="6.5.1.1" evidence="14"/>
<dbReference type="GO" id="GO:0006260">
    <property type="term" value="P:DNA replication"/>
    <property type="evidence" value="ECO:0007669"/>
    <property type="project" value="UniProtKB-UniRule"/>
</dbReference>
<evidence type="ECO:0000256" key="16">
    <source>
        <dbReference type="RuleBase" id="RU004196"/>
    </source>
</evidence>
<evidence type="ECO:0000256" key="8">
    <source>
        <dbReference type="ARBA" id="ARBA00022842"/>
    </source>
</evidence>
<keyword evidence="19" id="KW-1185">Reference proteome</keyword>
<evidence type="ECO:0000256" key="6">
    <source>
        <dbReference type="ARBA" id="ARBA00022763"/>
    </source>
</evidence>
<keyword evidence="3 14" id="KW-0235">DNA replication</keyword>
<evidence type="ECO:0000256" key="1">
    <source>
        <dbReference type="ARBA" id="ARBA00022598"/>
    </source>
</evidence>
<dbReference type="InterPro" id="IPR012308">
    <property type="entry name" value="DNA_ligase_ATP-dep_N"/>
</dbReference>
<dbReference type="SUPFAM" id="SSF117018">
    <property type="entry name" value="ATP-dependent DNA ligase DNA-binding domain"/>
    <property type="match status" value="1"/>
</dbReference>
<sequence>MLLSRVVEASDAVRATTSRKSKIATLAGLLGQAGPDELAQIVAWVSGELVQGRIGTGWRTLTGLDVAPATEPSLTVPAVDALFDELAGTSGAGSAARRKELLTDLLSAATAPEREFLVRLLTGELRQGALSAIVAEAVAVAAEVPVDLVRRAHMLSGQLPVTAAAALTGGAEALAAFRLEVGRPVQPMLASPGGTLDETFAEFGGEVSVEHKLDGARIQVHRKGSQVTVFTRTLRDITANVPELVGLVLSLDCESVVLDGETLALTDAGRPRPFQETMSRFALTPAAAEDPAVSSAAALGQAVPAATTTRDLLLHPYFFDCLHLDGTDLLDAPLSERRAALLSVAGAHAIPALIRPDAAAAAEFFDGALAAGHEGVVLKSLSSPYAAGRRGRAWQKIKPSHTLDLIVLGAEWGYGRRTGYLSNLHLGARDPDGGDPIMVGKTFKGLTDDLLRWQTAEFPQHERGRDDHTVYLHPDLVVEIALDGVQVSPRYPGKVALRFARVVRYRPDKEPADADTIEAVRALLPGARPADTSS</sequence>
<keyword evidence="5 14" id="KW-0547">Nucleotide-binding</keyword>
<feature type="domain" description="ATP-dependent DNA ligase family profile" evidence="17">
    <location>
        <begin position="317"/>
        <end position="430"/>
    </location>
</feature>
<dbReference type="InterPro" id="IPR000977">
    <property type="entry name" value="DNA_ligase_ATP-dep"/>
</dbReference>
<dbReference type="InterPro" id="IPR012309">
    <property type="entry name" value="DNA_ligase_ATP-dep_C"/>
</dbReference>
<dbReference type="InterPro" id="IPR036599">
    <property type="entry name" value="DNA_ligase_N_sf"/>
</dbReference>
<keyword evidence="4 14" id="KW-0479">Metal-binding</keyword>
<dbReference type="InterPro" id="IPR050191">
    <property type="entry name" value="ATP-dep_DNA_ligase"/>
</dbReference>
<dbReference type="InterPro" id="IPR022865">
    <property type="entry name" value="DNA_ligae_ATP-dep_bac/arc"/>
</dbReference>
<feature type="binding site" evidence="14">
    <location>
        <position position="210"/>
    </location>
    <ligand>
        <name>ATP</name>
        <dbReference type="ChEBI" id="CHEBI:30616"/>
    </ligand>
</feature>
<evidence type="ECO:0000256" key="13">
    <source>
        <dbReference type="ARBA" id="ARBA00054532"/>
    </source>
</evidence>
<dbReference type="InterPro" id="IPR016059">
    <property type="entry name" value="DNA_ligase_ATP-dep_CS"/>
</dbReference>
<keyword evidence="6 14" id="KW-0227">DNA damage</keyword>
<dbReference type="Proteomes" id="UP000540412">
    <property type="component" value="Unassembled WGS sequence"/>
</dbReference>
<dbReference type="InterPro" id="IPR012310">
    <property type="entry name" value="DNA_ligase_ATP-dep_cent"/>
</dbReference>
<dbReference type="PROSITE" id="PS50160">
    <property type="entry name" value="DNA_LIGASE_A3"/>
    <property type="match status" value="1"/>
</dbReference>
<dbReference type="FunFam" id="2.40.50.140:FF:000163">
    <property type="entry name" value="Probable DNA ligase"/>
    <property type="match status" value="1"/>
</dbReference>
<dbReference type="GO" id="GO:0003677">
    <property type="term" value="F:DNA binding"/>
    <property type="evidence" value="ECO:0007669"/>
    <property type="project" value="InterPro"/>
</dbReference>
<keyword evidence="2 14" id="KW-0132">Cell division</keyword>
<proteinExistence type="inferred from homology"/>
<comment type="caution">
    <text evidence="18">The sequence shown here is derived from an EMBL/GenBank/DDBJ whole genome shotgun (WGS) entry which is preliminary data.</text>
</comment>
<feature type="binding site" evidence="14">
    <location>
        <position position="217"/>
    </location>
    <ligand>
        <name>ATP</name>
        <dbReference type="ChEBI" id="CHEBI:30616"/>
    </ligand>
</feature>
<dbReference type="GO" id="GO:0003910">
    <property type="term" value="F:DNA ligase (ATP) activity"/>
    <property type="evidence" value="ECO:0007669"/>
    <property type="project" value="UniProtKB-UniRule"/>
</dbReference>
<feature type="binding site" evidence="14">
    <location>
        <position position="390"/>
    </location>
    <ligand>
        <name>ATP</name>
        <dbReference type="ChEBI" id="CHEBI:30616"/>
    </ligand>
</feature>
<evidence type="ECO:0000256" key="5">
    <source>
        <dbReference type="ARBA" id="ARBA00022741"/>
    </source>
</evidence>
<dbReference type="Pfam" id="PF01068">
    <property type="entry name" value="DNA_ligase_A_M"/>
    <property type="match status" value="1"/>
</dbReference>
<dbReference type="PROSITE" id="PS00697">
    <property type="entry name" value="DNA_LIGASE_A1"/>
    <property type="match status" value="1"/>
</dbReference>
<dbReference type="NCBIfam" id="NF002868">
    <property type="entry name" value="PRK03180.1"/>
    <property type="match status" value="1"/>
</dbReference>
<dbReference type="CDD" id="cd07901">
    <property type="entry name" value="Adenylation_DNA_ligase_Arch_LigB"/>
    <property type="match status" value="1"/>
</dbReference>
<keyword evidence="1 14" id="KW-0436">Ligase</keyword>
<dbReference type="Gene3D" id="2.40.50.140">
    <property type="entry name" value="Nucleic acid-binding proteins"/>
    <property type="match status" value="1"/>
</dbReference>
<comment type="cofactor">
    <cofactor evidence="14">
        <name>Mg(2+)</name>
        <dbReference type="ChEBI" id="CHEBI:18420"/>
    </cofactor>
</comment>
<dbReference type="RefSeq" id="WP_040751226.1">
    <property type="nucleotide sequence ID" value="NZ_JACHIT010000001.1"/>
</dbReference>
<evidence type="ECO:0000313" key="19">
    <source>
        <dbReference type="Proteomes" id="UP000540412"/>
    </source>
</evidence>
<protein>
    <recommendedName>
        <fullName evidence="14">Probable DNA ligase</fullName>
        <ecNumber evidence="14">6.5.1.1</ecNumber>
    </recommendedName>
    <alternativeName>
        <fullName evidence="14">Polydeoxyribonucleotide synthase [ATP]</fullName>
    </alternativeName>
</protein>
<dbReference type="GO" id="GO:0051301">
    <property type="term" value="P:cell division"/>
    <property type="evidence" value="ECO:0007669"/>
    <property type="project" value="UniProtKB-KW"/>
</dbReference>
<dbReference type="Pfam" id="PF04679">
    <property type="entry name" value="DNA_ligase_A_C"/>
    <property type="match status" value="1"/>
</dbReference>
<dbReference type="HAMAP" id="MF_00407">
    <property type="entry name" value="DNA_ligase"/>
    <property type="match status" value="1"/>
</dbReference>
<organism evidence="18 19">
    <name type="scientific">Nocardia transvalensis</name>
    <dbReference type="NCBI Taxonomy" id="37333"/>
    <lineage>
        <taxon>Bacteria</taxon>
        <taxon>Bacillati</taxon>
        <taxon>Actinomycetota</taxon>
        <taxon>Actinomycetes</taxon>
        <taxon>Mycobacteriales</taxon>
        <taxon>Nocardiaceae</taxon>
        <taxon>Nocardia</taxon>
    </lineage>
</organism>
<gene>
    <name evidence="14" type="primary">lig</name>
    <name evidence="18" type="ORF">BJY24_003161</name>
</gene>
<reference evidence="18 19" key="1">
    <citation type="submission" date="2020-08" db="EMBL/GenBank/DDBJ databases">
        <title>Sequencing the genomes of 1000 actinobacteria strains.</title>
        <authorList>
            <person name="Klenk H.-P."/>
        </authorList>
    </citation>
    <scope>NUCLEOTIDE SEQUENCE [LARGE SCALE GENOMIC DNA]</scope>
    <source>
        <strain evidence="18 19">DSM 43582</strain>
    </source>
</reference>
<dbReference type="SUPFAM" id="SSF50249">
    <property type="entry name" value="Nucleic acid-binding proteins"/>
    <property type="match status" value="1"/>
</dbReference>
<dbReference type="GO" id="GO:0071897">
    <property type="term" value="P:DNA biosynthetic process"/>
    <property type="evidence" value="ECO:0007669"/>
    <property type="project" value="InterPro"/>
</dbReference>
<name>A0A7W9PEQ5_9NOCA</name>
<dbReference type="GO" id="GO:0006281">
    <property type="term" value="P:DNA repair"/>
    <property type="evidence" value="ECO:0007669"/>
    <property type="project" value="UniProtKB-UniRule"/>
</dbReference>
<evidence type="ECO:0000256" key="14">
    <source>
        <dbReference type="HAMAP-Rule" id="MF_00407"/>
    </source>
</evidence>
<keyword evidence="7 14" id="KW-0067">ATP-binding</keyword>
<dbReference type="GO" id="GO:0005524">
    <property type="term" value="F:ATP binding"/>
    <property type="evidence" value="ECO:0007669"/>
    <property type="project" value="UniProtKB-UniRule"/>
</dbReference>
<evidence type="ECO:0000256" key="10">
    <source>
        <dbReference type="ARBA" id="ARBA00023204"/>
    </source>
</evidence>
<dbReference type="EMBL" id="JACHIT010000001">
    <property type="protein sequence ID" value="MBB5914294.1"/>
    <property type="molecule type" value="Genomic_DNA"/>
</dbReference>
<evidence type="ECO:0000313" key="18">
    <source>
        <dbReference type="EMBL" id="MBB5914294.1"/>
    </source>
</evidence>
<keyword evidence="11 14" id="KW-0131">Cell cycle</keyword>
<evidence type="ECO:0000256" key="4">
    <source>
        <dbReference type="ARBA" id="ARBA00022723"/>
    </source>
</evidence>
<comment type="similarity">
    <text evidence="14 16">Belongs to the ATP-dependent DNA ligase family.</text>
</comment>
<feature type="binding site" evidence="14">
    <location>
        <position position="232"/>
    </location>
    <ligand>
        <name>ATP</name>
        <dbReference type="ChEBI" id="CHEBI:30616"/>
    </ligand>
</feature>
<evidence type="ECO:0000256" key="15">
    <source>
        <dbReference type="RuleBase" id="RU000617"/>
    </source>
</evidence>
<evidence type="ECO:0000256" key="12">
    <source>
        <dbReference type="ARBA" id="ARBA00034003"/>
    </source>
</evidence>
<dbReference type="GO" id="GO:0006310">
    <property type="term" value="P:DNA recombination"/>
    <property type="evidence" value="ECO:0007669"/>
    <property type="project" value="UniProtKB-UniRule"/>
</dbReference>
<comment type="catalytic activity">
    <reaction evidence="12 14 15">
        <text>ATP + (deoxyribonucleotide)n-3'-hydroxyl + 5'-phospho-(deoxyribonucleotide)m = (deoxyribonucleotide)n+m + AMP + diphosphate.</text>
        <dbReference type="EC" id="6.5.1.1"/>
    </reaction>
</comment>
<dbReference type="GO" id="GO:0046872">
    <property type="term" value="F:metal ion binding"/>
    <property type="evidence" value="ECO:0007669"/>
    <property type="project" value="UniProtKB-KW"/>
</dbReference>
<evidence type="ECO:0000256" key="9">
    <source>
        <dbReference type="ARBA" id="ARBA00023172"/>
    </source>
</evidence>
<keyword evidence="10 14" id="KW-0234">DNA repair</keyword>
<evidence type="ECO:0000256" key="11">
    <source>
        <dbReference type="ARBA" id="ARBA00023306"/>
    </source>
</evidence>
<dbReference type="PANTHER" id="PTHR45674">
    <property type="entry name" value="DNA LIGASE 1/3 FAMILY MEMBER"/>
    <property type="match status" value="1"/>
</dbReference>
<dbReference type="AlphaFoldDB" id="A0A7W9PEQ5"/>
<feature type="binding site" evidence="14">
    <location>
        <position position="396"/>
    </location>
    <ligand>
        <name>ATP</name>
        <dbReference type="ChEBI" id="CHEBI:30616"/>
    </ligand>
</feature>
<keyword evidence="9 14" id="KW-0233">DNA recombination</keyword>
<evidence type="ECO:0000256" key="2">
    <source>
        <dbReference type="ARBA" id="ARBA00022618"/>
    </source>
</evidence>
<evidence type="ECO:0000256" key="3">
    <source>
        <dbReference type="ARBA" id="ARBA00022705"/>
    </source>
</evidence>
<dbReference type="NCBIfam" id="TIGR00574">
    <property type="entry name" value="dnl1"/>
    <property type="match status" value="1"/>
</dbReference>
<feature type="active site" description="N6-AMP-lysine intermediate" evidence="14">
    <location>
        <position position="212"/>
    </location>
</feature>
<dbReference type="Pfam" id="PF04675">
    <property type="entry name" value="DNA_ligase_A_N"/>
    <property type="match status" value="1"/>
</dbReference>
<evidence type="ECO:0000256" key="7">
    <source>
        <dbReference type="ARBA" id="ARBA00022840"/>
    </source>
</evidence>
<accession>A0A7W9PEQ5</accession>